<sequence>MVVCPRGHESDATDYCDECGTRLSGSVGQSPAASPSGRAASGSGRAASGSGRAASAGGAAASGGGAAGTGAATVCAECGAPLNGRFCEECGHDSLAAPVVPADPAPSAPGVPSAPSAVDAPPADASPADASPAGEWWVVVTADREYFERVRAMNGPDAGTVTFPLFCPERRFPLSGQQMLIGRRSRSRGIYPDIDLVGPPEDPAVSHTHALLLPQPDGRWSVIDLRSTNHTYVNGSTDPIDAEQPVVLTDGATVHVGAWTRLTLRAGSAT</sequence>
<dbReference type="EMBL" id="BAAAYN010000024">
    <property type="protein sequence ID" value="GAA3389254.1"/>
    <property type="molecule type" value="Genomic_DNA"/>
</dbReference>
<feature type="region of interest" description="Disordered" evidence="2">
    <location>
        <begin position="24"/>
        <end position="63"/>
    </location>
</feature>
<feature type="compositionally biased region" description="Low complexity" evidence="2">
    <location>
        <begin position="30"/>
        <end position="59"/>
    </location>
</feature>
<comment type="caution">
    <text evidence="4">The sequence shown here is derived from an EMBL/GenBank/DDBJ whole genome shotgun (WGS) entry which is preliminary data.</text>
</comment>
<keyword evidence="1" id="KW-0597">Phosphoprotein</keyword>
<evidence type="ECO:0000259" key="3">
    <source>
        <dbReference type="PROSITE" id="PS50006"/>
    </source>
</evidence>
<name>A0ABP6SZG4_9ACTN</name>
<dbReference type="SMART" id="SM00240">
    <property type="entry name" value="FHA"/>
    <property type="match status" value="1"/>
</dbReference>
<evidence type="ECO:0000313" key="4">
    <source>
        <dbReference type="EMBL" id="GAA3389254.1"/>
    </source>
</evidence>
<accession>A0ABP6SZG4</accession>
<evidence type="ECO:0000313" key="5">
    <source>
        <dbReference type="Proteomes" id="UP001501676"/>
    </source>
</evidence>
<feature type="compositionally biased region" description="Low complexity" evidence="2">
    <location>
        <begin position="110"/>
        <end position="130"/>
    </location>
</feature>
<dbReference type="Proteomes" id="UP001501676">
    <property type="component" value="Unassembled WGS sequence"/>
</dbReference>
<dbReference type="SUPFAM" id="SSF49879">
    <property type="entry name" value="SMAD/FHA domain"/>
    <property type="match status" value="1"/>
</dbReference>
<dbReference type="CDD" id="cd00060">
    <property type="entry name" value="FHA"/>
    <property type="match status" value="1"/>
</dbReference>
<feature type="domain" description="FHA" evidence="3">
    <location>
        <begin position="179"/>
        <end position="238"/>
    </location>
</feature>
<dbReference type="Pfam" id="PF00498">
    <property type="entry name" value="FHA"/>
    <property type="match status" value="1"/>
</dbReference>
<evidence type="ECO:0000256" key="1">
    <source>
        <dbReference type="ARBA" id="ARBA00022553"/>
    </source>
</evidence>
<evidence type="ECO:0000256" key="2">
    <source>
        <dbReference type="SAM" id="MobiDB-lite"/>
    </source>
</evidence>
<proteinExistence type="predicted"/>
<gene>
    <name evidence="4" type="ORF">GCM10020369_38670</name>
</gene>
<feature type="region of interest" description="Disordered" evidence="2">
    <location>
        <begin position="101"/>
        <end position="130"/>
    </location>
</feature>
<protein>
    <recommendedName>
        <fullName evidence="3">FHA domain-containing protein</fullName>
    </recommendedName>
</protein>
<dbReference type="PROSITE" id="PS50006">
    <property type="entry name" value="FHA_DOMAIN"/>
    <property type="match status" value="1"/>
</dbReference>
<reference evidence="5" key="1">
    <citation type="journal article" date="2019" name="Int. J. Syst. Evol. Microbiol.">
        <title>The Global Catalogue of Microorganisms (GCM) 10K type strain sequencing project: providing services to taxonomists for standard genome sequencing and annotation.</title>
        <authorList>
            <consortium name="The Broad Institute Genomics Platform"/>
            <consortium name="The Broad Institute Genome Sequencing Center for Infectious Disease"/>
            <person name="Wu L."/>
            <person name="Ma J."/>
        </authorList>
    </citation>
    <scope>NUCLEOTIDE SEQUENCE [LARGE SCALE GENOMIC DNA]</scope>
    <source>
        <strain evidence="5">JCM 9458</strain>
    </source>
</reference>
<dbReference type="InterPro" id="IPR008984">
    <property type="entry name" value="SMAD_FHA_dom_sf"/>
</dbReference>
<dbReference type="InterPro" id="IPR000253">
    <property type="entry name" value="FHA_dom"/>
</dbReference>
<dbReference type="Gene3D" id="2.60.200.20">
    <property type="match status" value="1"/>
</dbReference>
<organism evidence="4 5">
    <name type="scientific">Cryptosporangium minutisporangium</name>
    <dbReference type="NCBI Taxonomy" id="113569"/>
    <lineage>
        <taxon>Bacteria</taxon>
        <taxon>Bacillati</taxon>
        <taxon>Actinomycetota</taxon>
        <taxon>Actinomycetes</taxon>
        <taxon>Cryptosporangiales</taxon>
        <taxon>Cryptosporangiaceae</taxon>
        <taxon>Cryptosporangium</taxon>
    </lineage>
</organism>
<keyword evidence="5" id="KW-1185">Reference proteome</keyword>